<keyword evidence="6 10" id="KW-1133">Transmembrane helix</keyword>
<evidence type="ECO:0000313" key="11">
    <source>
        <dbReference type="EMBL" id="CAE0479177.1"/>
    </source>
</evidence>
<evidence type="ECO:0000256" key="1">
    <source>
        <dbReference type="ARBA" id="ARBA00004477"/>
    </source>
</evidence>
<comment type="function">
    <text evidence="10">Regulates also the sphingolipid metabolism.</text>
</comment>
<evidence type="ECO:0000256" key="10">
    <source>
        <dbReference type="RuleBase" id="RU368065"/>
    </source>
</evidence>
<dbReference type="EMBL" id="HBIO01031341">
    <property type="protein sequence ID" value="CAE0479177.1"/>
    <property type="molecule type" value="Transcribed_RNA"/>
</dbReference>
<evidence type="ECO:0000256" key="6">
    <source>
        <dbReference type="ARBA" id="ARBA00022989"/>
    </source>
</evidence>
<name>A0A7S3QJN8_9STRA</name>
<keyword evidence="4 10" id="KW-0812">Transmembrane</keyword>
<sequence length="307" mass="34938">MAADESAVKSCSKHYACVACLHPNESLYKQYSSAKNIKLTSCPSCGRDVDPYIERELLLVVMDMMLLRISAYRHFFFNMDLDIGVDSESSSTGTKTCFTGVIVCLALRTFLKHQALAKWETDPHSMDVKCYIDYNGDDSSVHCNNFGAVLKLVLISAVELLLLFVGTFASTFNAVRKVSKDQSKMIWRQIYLAITAPELFHIFTFLVLIFLEDSDSSTVCVLGATFVFCFHYLALHCCMERILREGVGRDGFDSRWGKIQIVLPGWPFLVGFAMEIFLPYFLFRDHTFYVQQEGPIVQVFKRLSRYS</sequence>
<organism evidence="11">
    <name type="scientific">Chaetoceros debilis</name>
    <dbReference type="NCBI Taxonomy" id="122233"/>
    <lineage>
        <taxon>Eukaryota</taxon>
        <taxon>Sar</taxon>
        <taxon>Stramenopiles</taxon>
        <taxon>Ochrophyta</taxon>
        <taxon>Bacillariophyta</taxon>
        <taxon>Coscinodiscophyceae</taxon>
        <taxon>Chaetocerotophycidae</taxon>
        <taxon>Chaetocerotales</taxon>
        <taxon>Chaetocerotaceae</taxon>
        <taxon>Chaetoceros</taxon>
    </lineage>
</organism>
<evidence type="ECO:0000256" key="3">
    <source>
        <dbReference type="ARBA" id="ARBA00022448"/>
    </source>
</evidence>
<keyword evidence="9 10" id="KW-0472">Membrane</keyword>
<gene>
    <name evidence="11" type="ORF">CDEB00056_LOCUS24031</name>
</gene>
<dbReference type="GO" id="GO:0005789">
    <property type="term" value="C:endoplasmic reticulum membrane"/>
    <property type="evidence" value="ECO:0007669"/>
    <property type="project" value="UniProtKB-SubCell"/>
</dbReference>
<dbReference type="GO" id="GO:0005794">
    <property type="term" value="C:Golgi apparatus"/>
    <property type="evidence" value="ECO:0007669"/>
    <property type="project" value="TreeGrafter"/>
</dbReference>
<dbReference type="PANTHER" id="PTHR14467">
    <property type="entry name" value="ARV1"/>
    <property type="match status" value="1"/>
</dbReference>
<dbReference type="GO" id="GO:0032541">
    <property type="term" value="C:cortical endoplasmic reticulum"/>
    <property type="evidence" value="ECO:0007669"/>
    <property type="project" value="TreeGrafter"/>
</dbReference>
<keyword evidence="3 10" id="KW-0813">Transport</keyword>
<dbReference type="InterPro" id="IPR007290">
    <property type="entry name" value="Arv1"/>
</dbReference>
<feature type="transmembrane region" description="Helical" evidence="10">
    <location>
        <begin position="261"/>
        <end position="283"/>
    </location>
</feature>
<evidence type="ECO:0000256" key="2">
    <source>
        <dbReference type="ARBA" id="ARBA00009187"/>
    </source>
</evidence>
<evidence type="ECO:0000256" key="8">
    <source>
        <dbReference type="ARBA" id="ARBA00023098"/>
    </source>
</evidence>
<evidence type="ECO:0000256" key="7">
    <source>
        <dbReference type="ARBA" id="ARBA00023055"/>
    </source>
</evidence>
<evidence type="ECO:0000256" key="9">
    <source>
        <dbReference type="ARBA" id="ARBA00023136"/>
    </source>
</evidence>
<dbReference type="Pfam" id="PF04161">
    <property type="entry name" value="Arv1"/>
    <property type="match status" value="1"/>
</dbReference>
<comment type="subcellular location">
    <subcellularLocation>
        <location evidence="1 10">Endoplasmic reticulum membrane</location>
        <topology evidence="1 10">Multi-pass membrane protein</topology>
    </subcellularLocation>
</comment>
<keyword evidence="7 10" id="KW-0445">Lipid transport</keyword>
<evidence type="ECO:0000256" key="5">
    <source>
        <dbReference type="ARBA" id="ARBA00022824"/>
    </source>
</evidence>
<dbReference type="AlphaFoldDB" id="A0A7S3QJN8"/>
<proteinExistence type="inferred from homology"/>
<keyword evidence="10" id="KW-0746">Sphingolipid metabolism</keyword>
<comment type="function">
    <text evidence="10">Mediator of sterol homeostasis involved in sterol uptake, trafficking and distribution into membranes.</text>
</comment>
<dbReference type="GO" id="GO:0032366">
    <property type="term" value="P:intracellular sterol transport"/>
    <property type="evidence" value="ECO:0007669"/>
    <property type="project" value="UniProtKB-UniRule"/>
</dbReference>
<feature type="transmembrane region" description="Helical" evidence="10">
    <location>
        <begin position="216"/>
        <end position="235"/>
    </location>
</feature>
<keyword evidence="5 10" id="KW-0256">Endoplasmic reticulum</keyword>
<keyword evidence="8 10" id="KW-0443">Lipid metabolism</keyword>
<dbReference type="GO" id="GO:0006665">
    <property type="term" value="P:sphingolipid metabolic process"/>
    <property type="evidence" value="ECO:0007669"/>
    <property type="project" value="UniProtKB-UniRule"/>
</dbReference>
<protein>
    <recommendedName>
        <fullName evidence="10">Protein ARV</fullName>
    </recommendedName>
</protein>
<comment type="similarity">
    <text evidence="2 10">Belongs to the ARV1 family.</text>
</comment>
<dbReference type="GO" id="GO:0016125">
    <property type="term" value="P:sterol metabolic process"/>
    <property type="evidence" value="ECO:0007669"/>
    <property type="project" value="UniProtKB-UniRule"/>
</dbReference>
<dbReference type="PANTHER" id="PTHR14467:SF0">
    <property type="entry name" value="PROTEIN ARV1"/>
    <property type="match status" value="1"/>
</dbReference>
<dbReference type="GO" id="GO:0097036">
    <property type="term" value="P:regulation of plasma membrane sterol distribution"/>
    <property type="evidence" value="ECO:0007669"/>
    <property type="project" value="UniProtKB-UniRule"/>
</dbReference>
<feature type="transmembrane region" description="Helical" evidence="10">
    <location>
        <begin position="148"/>
        <end position="169"/>
    </location>
</feature>
<evidence type="ECO:0000256" key="4">
    <source>
        <dbReference type="ARBA" id="ARBA00022692"/>
    </source>
</evidence>
<feature type="transmembrane region" description="Helical" evidence="10">
    <location>
        <begin position="190"/>
        <end position="210"/>
    </location>
</feature>
<reference evidence="11" key="1">
    <citation type="submission" date="2021-01" db="EMBL/GenBank/DDBJ databases">
        <authorList>
            <person name="Corre E."/>
            <person name="Pelletier E."/>
            <person name="Niang G."/>
            <person name="Scheremetjew M."/>
            <person name="Finn R."/>
            <person name="Kale V."/>
            <person name="Holt S."/>
            <person name="Cochrane G."/>
            <person name="Meng A."/>
            <person name="Brown T."/>
            <person name="Cohen L."/>
        </authorList>
    </citation>
    <scope>NUCLEOTIDE SEQUENCE</scope>
    <source>
        <strain evidence="11">MM31A-1</strain>
    </source>
</reference>
<accession>A0A7S3QJN8</accession>